<dbReference type="HAMAP" id="MF_00528">
    <property type="entry name" value="Maf"/>
    <property type="match status" value="1"/>
</dbReference>
<dbReference type="CDD" id="cd00555">
    <property type="entry name" value="Maf"/>
    <property type="match status" value="1"/>
</dbReference>
<dbReference type="PANTHER" id="PTHR43213">
    <property type="entry name" value="BIFUNCTIONAL DTTP/UTP PYROPHOSPHATASE/METHYLTRANSFERASE PROTEIN-RELATED"/>
    <property type="match status" value="1"/>
</dbReference>
<dbReference type="Gene3D" id="3.90.950.10">
    <property type="match status" value="1"/>
</dbReference>
<comment type="cofactor">
    <cofactor evidence="1">
        <name>a divalent metal cation</name>
        <dbReference type="ChEBI" id="CHEBI:60240"/>
    </cofactor>
</comment>
<dbReference type="InterPro" id="IPR003697">
    <property type="entry name" value="Maf-like"/>
</dbReference>
<evidence type="ECO:0000256" key="2">
    <source>
        <dbReference type="ARBA" id="ARBA00022801"/>
    </source>
</evidence>
<evidence type="ECO:0000313" key="3">
    <source>
        <dbReference type="EMBL" id="GAJ12950.1"/>
    </source>
</evidence>
<dbReference type="PANTHER" id="PTHR43213:SF5">
    <property type="entry name" value="BIFUNCTIONAL DTTP_UTP PYROPHOSPHATASE_METHYLTRANSFERASE PROTEIN-RELATED"/>
    <property type="match status" value="1"/>
</dbReference>
<dbReference type="NCBIfam" id="TIGR00172">
    <property type="entry name" value="maf"/>
    <property type="match status" value="1"/>
</dbReference>
<dbReference type="InterPro" id="IPR029001">
    <property type="entry name" value="ITPase-like_fam"/>
</dbReference>
<accession>X1VSY7</accession>
<dbReference type="AlphaFoldDB" id="X1VSY7"/>
<protein>
    <recommendedName>
        <fullName evidence="4">Maf-like protein</fullName>
    </recommendedName>
</protein>
<proteinExistence type="inferred from homology"/>
<dbReference type="Pfam" id="PF02545">
    <property type="entry name" value="Maf"/>
    <property type="match status" value="1"/>
</dbReference>
<dbReference type="EMBL" id="BARW01029759">
    <property type="protein sequence ID" value="GAJ12950.1"/>
    <property type="molecule type" value="Genomic_DNA"/>
</dbReference>
<evidence type="ECO:0008006" key="4">
    <source>
        <dbReference type="Google" id="ProtNLM"/>
    </source>
</evidence>
<dbReference type="GO" id="GO:0047429">
    <property type="term" value="F:nucleoside triphosphate diphosphatase activity"/>
    <property type="evidence" value="ECO:0007669"/>
    <property type="project" value="InterPro"/>
</dbReference>
<organism evidence="3">
    <name type="scientific">marine sediment metagenome</name>
    <dbReference type="NCBI Taxonomy" id="412755"/>
    <lineage>
        <taxon>unclassified sequences</taxon>
        <taxon>metagenomes</taxon>
        <taxon>ecological metagenomes</taxon>
    </lineage>
</organism>
<dbReference type="PIRSF" id="PIRSF006305">
    <property type="entry name" value="Maf"/>
    <property type="match status" value="1"/>
</dbReference>
<reference evidence="3" key="1">
    <citation type="journal article" date="2014" name="Front. Microbiol.">
        <title>High frequency of phylogenetically diverse reductive dehalogenase-homologous genes in deep subseafloor sedimentary metagenomes.</title>
        <authorList>
            <person name="Kawai M."/>
            <person name="Futagami T."/>
            <person name="Toyoda A."/>
            <person name="Takaki Y."/>
            <person name="Nishi S."/>
            <person name="Hori S."/>
            <person name="Arai W."/>
            <person name="Tsubouchi T."/>
            <person name="Morono Y."/>
            <person name="Uchiyama I."/>
            <person name="Ito T."/>
            <person name="Fujiyama A."/>
            <person name="Inagaki F."/>
            <person name="Takami H."/>
        </authorList>
    </citation>
    <scope>NUCLEOTIDE SEQUENCE</scope>
    <source>
        <strain evidence="3">Expedition CK06-06</strain>
    </source>
</reference>
<sequence length="172" mass="20022">MLKGLGIEFEVWVKNDVDEQYPSHLSCEEIPVFLARRKAQTFTDKLKNNHLLITADTIVWCEEQVLDKPKDFHDAREILNKLSGNKHLVITGVCIKTLEKEVAFFVSTNVYFSNLANQEIEYYLEKYKPYDKAGAYGIQEWIGYIGIEKIEGSYFNVMGLPVQRLYSELKRF</sequence>
<evidence type="ECO:0000256" key="1">
    <source>
        <dbReference type="ARBA" id="ARBA00001968"/>
    </source>
</evidence>
<comment type="caution">
    <text evidence="3">The sequence shown here is derived from an EMBL/GenBank/DDBJ whole genome shotgun (WGS) entry which is preliminary data.</text>
</comment>
<name>X1VSY7_9ZZZZ</name>
<dbReference type="SUPFAM" id="SSF52972">
    <property type="entry name" value="ITPase-like"/>
    <property type="match status" value="1"/>
</dbReference>
<gene>
    <name evidence="3" type="ORF">S12H4_47738</name>
</gene>
<keyword evidence="2" id="KW-0378">Hydrolase</keyword>